<evidence type="ECO:0000313" key="1">
    <source>
        <dbReference type="EMBL" id="XBV21951.1"/>
    </source>
</evidence>
<dbReference type="Gene3D" id="3.40.720.10">
    <property type="entry name" value="Alkaline Phosphatase, subunit A"/>
    <property type="match status" value="1"/>
</dbReference>
<dbReference type="EMBL" id="CP158165">
    <property type="protein sequence ID" value="XBV21951.1"/>
    <property type="molecule type" value="Genomic_DNA"/>
</dbReference>
<dbReference type="AlphaFoldDB" id="A0AAU7T575"/>
<reference evidence="1" key="1">
    <citation type="submission" date="2024-06" db="EMBL/GenBank/DDBJ databases">
        <title>Kribbella sp. strain HUAS MG21 genome sequences.</title>
        <authorList>
            <person name="Mo P."/>
        </authorList>
    </citation>
    <scope>NUCLEOTIDE SEQUENCE</scope>
    <source>
        <strain evidence="1">HUAS MG21</strain>
    </source>
</reference>
<dbReference type="SUPFAM" id="SSF53649">
    <property type="entry name" value="Alkaline phosphatase-like"/>
    <property type="match status" value="1"/>
</dbReference>
<proteinExistence type="predicted"/>
<protein>
    <submittedName>
        <fullName evidence="1">Alkaline phosphatase family protein</fullName>
    </submittedName>
</protein>
<gene>
    <name evidence="1" type="ORF">ABN611_25725</name>
</gene>
<dbReference type="PANTHER" id="PTHR10151">
    <property type="entry name" value="ECTONUCLEOTIDE PYROPHOSPHATASE/PHOSPHODIESTERASE"/>
    <property type="match status" value="1"/>
</dbReference>
<dbReference type="InterPro" id="IPR017850">
    <property type="entry name" value="Alkaline_phosphatase_core_sf"/>
</dbReference>
<dbReference type="InterPro" id="IPR002591">
    <property type="entry name" value="Phosphodiest/P_Trfase"/>
</dbReference>
<dbReference type="RefSeq" id="WP_350274801.1">
    <property type="nucleotide sequence ID" value="NZ_CP158165.1"/>
</dbReference>
<dbReference type="GO" id="GO:0016787">
    <property type="term" value="F:hydrolase activity"/>
    <property type="evidence" value="ECO:0007669"/>
    <property type="project" value="UniProtKB-ARBA"/>
</dbReference>
<organism evidence="1">
    <name type="scientific">Kribbella sp. HUAS MG21</name>
    <dbReference type="NCBI Taxonomy" id="3160966"/>
    <lineage>
        <taxon>Bacteria</taxon>
        <taxon>Bacillati</taxon>
        <taxon>Actinomycetota</taxon>
        <taxon>Actinomycetes</taxon>
        <taxon>Propionibacteriales</taxon>
        <taxon>Kribbellaceae</taxon>
        <taxon>Kribbella</taxon>
    </lineage>
</organism>
<sequence length="288" mass="30739">MTSSRNGRPQKLVVFGIDGALFDHIVRSDTPHLRSMISAGYASRTTLYLDPLTPTVSGPGWATIATGVWPDKHRVLDNEWGPATGLTQYPDFLTRLKRADSSLTTYAIADWPPLTSDSAGQAIFSAAIDVRVTIDGDTLGLDVADTRVAAEAADYLGRVGPDASFVYFGEVDHAGHTSGAASTYYRTAIENTDRHIGTVLAGIRSRPTYAEEDWTYVVTSDHGHTDAGGHGGSSAPERASFIIHTGPGIPPTTPATEPKNVDIAVTVLSHFGVTPDPTWQLDGRPLLV</sequence>
<dbReference type="PANTHER" id="PTHR10151:SF120">
    <property type="entry name" value="BIS(5'-ADENOSYL)-TRIPHOSPHATASE"/>
    <property type="match status" value="1"/>
</dbReference>
<accession>A0AAU7T575</accession>
<dbReference type="Pfam" id="PF01663">
    <property type="entry name" value="Phosphodiest"/>
    <property type="match status" value="1"/>
</dbReference>
<name>A0AAU7T575_9ACTN</name>